<dbReference type="EMBL" id="QJSW01000029">
    <property type="protein sequence ID" value="PYE43296.1"/>
    <property type="molecule type" value="Genomic_DNA"/>
</dbReference>
<protein>
    <recommendedName>
        <fullName evidence="4">Trypsin-like peptidase</fullName>
    </recommendedName>
</protein>
<dbReference type="Gene3D" id="3.40.50.300">
    <property type="entry name" value="P-loop containing nucleotide triphosphate hydrolases"/>
    <property type="match status" value="1"/>
</dbReference>
<evidence type="ECO:0000313" key="2">
    <source>
        <dbReference type="EMBL" id="PYE43296.1"/>
    </source>
</evidence>
<evidence type="ECO:0000313" key="3">
    <source>
        <dbReference type="Proteomes" id="UP000247790"/>
    </source>
</evidence>
<dbReference type="Proteomes" id="UP000247790">
    <property type="component" value="Unassembled WGS sequence"/>
</dbReference>
<reference evidence="2 3" key="1">
    <citation type="submission" date="2018-06" db="EMBL/GenBank/DDBJ databases">
        <title>Genomic Encyclopedia of Type Strains, Phase III (KMG-III): the genomes of soil and plant-associated and newly described type strains.</title>
        <authorList>
            <person name="Whitman W."/>
        </authorList>
    </citation>
    <scope>NUCLEOTIDE SEQUENCE [LARGE SCALE GENOMIC DNA]</scope>
    <source>
        <strain evidence="2 3">CECT 7022</strain>
    </source>
</reference>
<evidence type="ECO:0000256" key="1">
    <source>
        <dbReference type="ARBA" id="ARBA00022825"/>
    </source>
</evidence>
<dbReference type="InterPro" id="IPR027417">
    <property type="entry name" value="P-loop_NTPase"/>
</dbReference>
<dbReference type="AlphaFoldDB" id="A0A2V4V397"/>
<dbReference type="InterPro" id="IPR009003">
    <property type="entry name" value="Peptidase_S1_PA"/>
</dbReference>
<sequence length="331" mass="37598">MLTNIVRVSTFNSTATGIILPCQFEKSNEDTNFYIVISSLHLLWNNGIDKERILENVEDYIMLDIFDPNYNRIEYSIEDVFVGDSLLKEDDVFAILVGIKNFTLTLNHNISFEEPLPKQRVETYGFPGIITGETIDKISLCGELELLSNFKNAVLTYRITDDYHHYSDLKDYQILEGLSGSPVFTENNTLIGINQSIPYLENEGNPFKNIYFITLKHVMNYLRESGCIIYEQLGTALKIRWIMGTPISGEDLSILVIGGSGAGKSTFIKSFALNNDQINSSGDGQTTRTEIEYKLTRYQKKPKVEVTFYSKDDFYKTDCQAKCDSSSEKDS</sequence>
<gene>
    <name evidence="2" type="ORF">DFQ00_12957</name>
</gene>
<dbReference type="GO" id="GO:0008236">
    <property type="term" value="F:serine-type peptidase activity"/>
    <property type="evidence" value="ECO:0007669"/>
    <property type="project" value="UniProtKB-KW"/>
</dbReference>
<keyword evidence="1" id="KW-0378">Hydrolase</keyword>
<dbReference type="SUPFAM" id="SSF50494">
    <property type="entry name" value="Trypsin-like serine proteases"/>
    <property type="match status" value="1"/>
</dbReference>
<dbReference type="SUPFAM" id="SSF52540">
    <property type="entry name" value="P-loop containing nucleoside triphosphate hydrolases"/>
    <property type="match status" value="1"/>
</dbReference>
<keyword evidence="1" id="KW-0645">Protease</keyword>
<accession>A0A2V4V397</accession>
<keyword evidence="1" id="KW-0720">Serine protease</keyword>
<evidence type="ECO:0008006" key="4">
    <source>
        <dbReference type="Google" id="ProtNLM"/>
    </source>
</evidence>
<name>A0A2V4V397_PAEBA</name>
<organism evidence="2 3">
    <name type="scientific">Paenibacillus barcinonensis</name>
    <dbReference type="NCBI Taxonomy" id="198119"/>
    <lineage>
        <taxon>Bacteria</taxon>
        <taxon>Bacillati</taxon>
        <taxon>Bacillota</taxon>
        <taxon>Bacilli</taxon>
        <taxon>Bacillales</taxon>
        <taxon>Paenibacillaceae</taxon>
        <taxon>Paenibacillus</taxon>
    </lineage>
</organism>
<proteinExistence type="predicted"/>
<comment type="caution">
    <text evidence="2">The sequence shown here is derived from an EMBL/GenBank/DDBJ whole genome shotgun (WGS) entry which is preliminary data.</text>
</comment>